<comment type="caution">
    <text evidence="1">The sequence shown here is derived from an EMBL/GenBank/DDBJ whole genome shotgun (WGS) entry which is preliminary data.</text>
</comment>
<reference evidence="1 2" key="2">
    <citation type="journal article" date="2022" name="Mol. Ecol. Resour.">
        <title>The genomes of chicory, endive, great burdock and yacon provide insights into Asteraceae paleo-polyploidization history and plant inulin production.</title>
        <authorList>
            <person name="Fan W."/>
            <person name="Wang S."/>
            <person name="Wang H."/>
            <person name="Wang A."/>
            <person name="Jiang F."/>
            <person name="Liu H."/>
            <person name="Zhao H."/>
            <person name="Xu D."/>
            <person name="Zhang Y."/>
        </authorList>
    </citation>
    <scope>NUCLEOTIDE SEQUENCE [LARGE SCALE GENOMIC DNA]</scope>
    <source>
        <strain evidence="2">cv. Niubang</strain>
    </source>
</reference>
<sequence length="77" mass="8605">MLLPYVDRNNKQLTLFKDGIVGVNLNLGFFQSKRKGNPLILTSSSSNNLPIASKSQLNIERNNTEPTLTKDCNPNEE</sequence>
<dbReference type="Proteomes" id="UP001055879">
    <property type="component" value="Linkage Group LG02"/>
</dbReference>
<dbReference type="EMBL" id="CM042048">
    <property type="protein sequence ID" value="KAI3758503.1"/>
    <property type="molecule type" value="Genomic_DNA"/>
</dbReference>
<proteinExistence type="predicted"/>
<organism evidence="1 2">
    <name type="scientific">Arctium lappa</name>
    <name type="common">Greater burdock</name>
    <name type="synonym">Lappa major</name>
    <dbReference type="NCBI Taxonomy" id="4217"/>
    <lineage>
        <taxon>Eukaryota</taxon>
        <taxon>Viridiplantae</taxon>
        <taxon>Streptophyta</taxon>
        <taxon>Embryophyta</taxon>
        <taxon>Tracheophyta</taxon>
        <taxon>Spermatophyta</taxon>
        <taxon>Magnoliopsida</taxon>
        <taxon>eudicotyledons</taxon>
        <taxon>Gunneridae</taxon>
        <taxon>Pentapetalae</taxon>
        <taxon>asterids</taxon>
        <taxon>campanulids</taxon>
        <taxon>Asterales</taxon>
        <taxon>Asteraceae</taxon>
        <taxon>Carduoideae</taxon>
        <taxon>Cardueae</taxon>
        <taxon>Arctiinae</taxon>
        <taxon>Arctium</taxon>
    </lineage>
</organism>
<accession>A0ACB9EIT7</accession>
<keyword evidence="2" id="KW-1185">Reference proteome</keyword>
<gene>
    <name evidence="1" type="ORF">L6452_06068</name>
</gene>
<reference evidence="2" key="1">
    <citation type="journal article" date="2022" name="Mol. Ecol. Resour.">
        <title>The genomes of chicory, endive, great burdock and yacon provide insights into Asteraceae palaeo-polyploidization history and plant inulin production.</title>
        <authorList>
            <person name="Fan W."/>
            <person name="Wang S."/>
            <person name="Wang H."/>
            <person name="Wang A."/>
            <person name="Jiang F."/>
            <person name="Liu H."/>
            <person name="Zhao H."/>
            <person name="Xu D."/>
            <person name="Zhang Y."/>
        </authorList>
    </citation>
    <scope>NUCLEOTIDE SEQUENCE [LARGE SCALE GENOMIC DNA]</scope>
    <source>
        <strain evidence="2">cv. Niubang</strain>
    </source>
</reference>
<name>A0ACB9EIT7_ARCLA</name>
<evidence type="ECO:0000313" key="2">
    <source>
        <dbReference type="Proteomes" id="UP001055879"/>
    </source>
</evidence>
<protein>
    <submittedName>
        <fullName evidence="1">Uncharacterized protein</fullName>
    </submittedName>
</protein>
<evidence type="ECO:0000313" key="1">
    <source>
        <dbReference type="EMBL" id="KAI3758503.1"/>
    </source>
</evidence>